<keyword evidence="1" id="KW-1133">Transmembrane helix</keyword>
<keyword evidence="1" id="KW-0812">Transmembrane</keyword>
<name>S8EMQ8_FOMSC</name>
<evidence type="ECO:0000256" key="1">
    <source>
        <dbReference type="SAM" id="Phobius"/>
    </source>
</evidence>
<dbReference type="HOGENOM" id="CLU_1049864_0_0_1"/>
<dbReference type="EMBL" id="KE504123">
    <property type="protein sequence ID" value="EPT05448.1"/>
    <property type="molecule type" value="Genomic_DNA"/>
</dbReference>
<reference evidence="2 3" key="1">
    <citation type="journal article" date="2012" name="Science">
        <title>The Paleozoic origin of enzymatic lignin decomposition reconstructed from 31 fungal genomes.</title>
        <authorList>
            <person name="Floudas D."/>
            <person name="Binder M."/>
            <person name="Riley R."/>
            <person name="Barry K."/>
            <person name="Blanchette R.A."/>
            <person name="Henrissat B."/>
            <person name="Martinez A.T."/>
            <person name="Otillar R."/>
            <person name="Spatafora J.W."/>
            <person name="Yadav J.S."/>
            <person name="Aerts A."/>
            <person name="Benoit I."/>
            <person name="Boyd A."/>
            <person name="Carlson A."/>
            <person name="Copeland A."/>
            <person name="Coutinho P.M."/>
            <person name="de Vries R.P."/>
            <person name="Ferreira P."/>
            <person name="Findley K."/>
            <person name="Foster B."/>
            <person name="Gaskell J."/>
            <person name="Glotzer D."/>
            <person name="Gorecki P."/>
            <person name="Heitman J."/>
            <person name="Hesse C."/>
            <person name="Hori C."/>
            <person name="Igarashi K."/>
            <person name="Jurgens J.A."/>
            <person name="Kallen N."/>
            <person name="Kersten P."/>
            <person name="Kohler A."/>
            <person name="Kuees U."/>
            <person name="Kumar T.K.A."/>
            <person name="Kuo A."/>
            <person name="LaButti K."/>
            <person name="Larrondo L.F."/>
            <person name="Lindquist E."/>
            <person name="Ling A."/>
            <person name="Lombard V."/>
            <person name="Lucas S."/>
            <person name="Lundell T."/>
            <person name="Martin R."/>
            <person name="McLaughlin D.J."/>
            <person name="Morgenstern I."/>
            <person name="Morin E."/>
            <person name="Murat C."/>
            <person name="Nagy L.G."/>
            <person name="Nolan M."/>
            <person name="Ohm R.A."/>
            <person name="Patyshakuliyeva A."/>
            <person name="Rokas A."/>
            <person name="Ruiz-Duenas F.J."/>
            <person name="Sabat G."/>
            <person name="Salamov A."/>
            <person name="Samejima M."/>
            <person name="Schmutz J."/>
            <person name="Slot J.C."/>
            <person name="St John F."/>
            <person name="Stenlid J."/>
            <person name="Sun H."/>
            <person name="Sun S."/>
            <person name="Syed K."/>
            <person name="Tsang A."/>
            <person name="Wiebenga A."/>
            <person name="Young D."/>
            <person name="Pisabarro A."/>
            <person name="Eastwood D.C."/>
            <person name="Martin F."/>
            <person name="Cullen D."/>
            <person name="Grigoriev I.V."/>
            <person name="Hibbett D.S."/>
        </authorList>
    </citation>
    <scope>NUCLEOTIDE SEQUENCE</scope>
    <source>
        <strain evidence="3">FP-58527</strain>
    </source>
</reference>
<protein>
    <recommendedName>
        <fullName evidence="4">Transmembrane protein</fullName>
    </recommendedName>
</protein>
<sequence>MLQQSYDYAILPQYDPEMVASGFATPLPTSPEAISIDTLMEEGGVPSGQDASNLATPSESYAPAETDELSGLDRVAQLIGAGFIEISTLAFNYVSACILSSIVSGLYATLAPLLGWIVLSVIAHEPYASHGGVIVCAGAVGAPILASGLVTIAWLCNILERVYETVFEIYRDEPRAGRTSLQGDRRPKLAHRHRDTIHFTCIVIGVVVCGFISPAVGLPILNKHTKSDTTFSPAQGLACTGVGLALILAVAFVCVAVHNALQLMERGCCVGDSDDE</sequence>
<evidence type="ECO:0000313" key="3">
    <source>
        <dbReference type="Proteomes" id="UP000015241"/>
    </source>
</evidence>
<accession>S8EMQ8</accession>
<dbReference type="InParanoid" id="S8EMQ8"/>
<feature type="transmembrane region" description="Helical" evidence="1">
    <location>
        <begin position="93"/>
        <end position="119"/>
    </location>
</feature>
<gene>
    <name evidence="2" type="ORF">FOMPIDRAFT_1013227</name>
</gene>
<keyword evidence="3" id="KW-1185">Reference proteome</keyword>
<dbReference type="AlphaFoldDB" id="S8EMQ8"/>
<dbReference type="Proteomes" id="UP000015241">
    <property type="component" value="Unassembled WGS sequence"/>
</dbReference>
<keyword evidence="1" id="KW-0472">Membrane</keyword>
<evidence type="ECO:0000313" key="2">
    <source>
        <dbReference type="EMBL" id="EPT05448.1"/>
    </source>
</evidence>
<feature type="transmembrane region" description="Helical" evidence="1">
    <location>
        <begin position="131"/>
        <end position="155"/>
    </location>
</feature>
<evidence type="ECO:0008006" key="4">
    <source>
        <dbReference type="Google" id="ProtNLM"/>
    </source>
</evidence>
<feature type="transmembrane region" description="Helical" evidence="1">
    <location>
        <begin position="233"/>
        <end position="257"/>
    </location>
</feature>
<proteinExistence type="predicted"/>
<organism evidence="2 3">
    <name type="scientific">Fomitopsis schrenkii</name>
    <name type="common">Brown rot fungus</name>
    <dbReference type="NCBI Taxonomy" id="2126942"/>
    <lineage>
        <taxon>Eukaryota</taxon>
        <taxon>Fungi</taxon>
        <taxon>Dikarya</taxon>
        <taxon>Basidiomycota</taxon>
        <taxon>Agaricomycotina</taxon>
        <taxon>Agaricomycetes</taxon>
        <taxon>Polyporales</taxon>
        <taxon>Fomitopsis</taxon>
    </lineage>
</organism>
<feature type="transmembrane region" description="Helical" evidence="1">
    <location>
        <begin position="196"/>
        <end position="221"/>
    </location>
</feature>